<evidence type="ECO:0000256" key="1">
    <source>
        <dbReference type="SAM" id="MobiDB-lite"/>
    </source>
</evidence>
<accession>A0A917TGD0</accession>
<dbReference type="Proteomes" id="UP000642070">
    <property type="component" value="Unassembled WGS sequence"/>
</dbReference>
<dbReference type="EMBL" id="BMPI01000010">
    <property type="protein sequence ID" value="GGM22485.1"/>
    <property type="molecule type" value="Genomic_DNA"/>
</dbReference>
<reference evidence="2" key="1">
    <citation type="journal article" date="2014" name="Int. J. Syst. Evol. Microbiol.">
        <title>Complete genome sequence of Corynebacterium casei LMG S-19264T (=DSM 44701T), isolated from a smear-ripened cheese.</title>
        <authorList>
            <consortium name="US DOE Joint Genome Institute (JGI-PGF)"/>
            <person name="Walter F."/>
            <person name="Albersmeier A."/>
            <person name="Kalinowski J."/>
            <person name="Ruckert C."/>
        </authorList>
    </citation>
    <scope>NUCLEOTIDE SEQUENCE</scope>
    <source>
        <strain evidence="2">JCM 19831</strain>
    </source>
</reference>
<keyword evidence="3" id="KW-1185">Reference proteome</keyword>
<feature type="region of interest" description="Disordered" evidence="1">
    <location>
        <begin position="1"/>
        <end position="60"/>
    </location>
</feature>
<evidence type="ECO:0000313" key="3">
    <source>
        <dbReference type="Proteomes" id="UP000642070"/>
    </source>
</evidence>
<evidence type="ECO:0000313" key="2">
    <source>
        <dbReference type="EMBL" id="GGM22485.1"/>
    </source>
</evidence>
<organism evidence="2 3">
    <name type="scientific">Dactylosporangium sucinum</name>
    <dbReference type="NCBI Taxonomy" id="1424081"/>
    <lineage>
        <taxon>Bacteria</taxon>
        <taxon>Bacillati</taxon>
        <taxon>Actinomycetota</taxon>
        <taxon>Actinomycetes</taxon>
        <taxon>Micromonosporales</taxon>
        <taxon>Micromonosporaceae</taxon>
        <taxon>Dactylosporangium</taxon>
    </lineage>
</organism>
<feature type="compositionally biased region" description="Low complexity" evidence="1">
    <location>
        <begin position="1"/>
        <end position="15"/>
    </location>
</feature>
<comment type="caution">
    <text evidence="2">The sequence shown here is derived from an EMBL/GenBank/DDBJ whole genome shotgun (WGS) entry which is preliminary data.</text>
</comment>
<reference evidence="2" key="2">
    <citation type="submission" date="2020-09" db="EMBL/GenBank/DDBJ databases">
        <authorList>
            <person name="Sun Q."/>
            <person name="Ohkuma M."/>
        </authorList>
    </citation>
    <scope>NUCLEOTIDE SEQUENCE</scope>
    <source>
        <strain evidence="2">JCM 19831</strain>
    </source>
</reference>
<dbReference type="AlphaFoldDB" id="A0A917TGD0"/>
<proteinExistence type="predicted"/>
<sequence length="322" mass="34331">MPVETPTTTARTGPTGPVPPVPAGSSAPRPDQVPPAAAATRFPRRPASAQSGADTPGRGHATVAFSAVGSACSGLLEGGRGVAGAASAAFLPGRRRDQPAGAPVEIRTVCGQDATDRAGAAEYLDLALNTVRMISSPAQRARTGFPAPLPERVDGRDWFALTDLDAYRAAQPRPEAAPPPTGDPDRLIDLTEFAELRGVDPGTMRGYVKLSLNDWDEHRDGYLPYPDETKPARNGHVYRWKHARAVAWVFPEQRRTGGRTPGRAPTVADLESVLADAGDTPLKNREIAAELTRRLGRPVSLQIVQRLNRKRREPDAADSGDI</sequence>
<name>A0A917TGD0_9ACTN</name>
<feature type="compositionally biased region" description="Low complexity" evidence="1">
    <location>
        <begin position="23"/>
        <end position="49"/>
    </location>
</feature>
<protein>
    <submittedName>
        <fullName evidence="2">Uncharacterized protein</fullName>
    </submittedName>
</protein>
<gene>
    <name evidence="2" type="ORF">GCM10007977_024560</name>
</gene>